<accession>A0A7X9IMG3</accession>
<organism evidence="2 3">
    <name type="scientific">SAR324 cluster bacterium</name>
    <dbReference type="NCBI Taxonomy" id="2024889"/>
    <lineage>
        <taxon>Bacteria</taxon>
        <taxon>Deltaproteobacteria</taxon>
        <taxon>SAR324 cluster</taxon>
    </lineage>
</organism>
<dbReference type="Proteomes" id="UP000524246">
    <property type="component" value="Unassembled WGS sequence"/>
</dbReference>
<proteinExistence type="predicted"/>
<gene>
    <name evidence="2" type="ORF">GYA55_12650</name>
</gene>
<evidence type="ECO:0000313" key="2">
    <source>
        <dbReference type="EMBL" id="NMC64005.1"/>
    </source>
</evidence>
<dbReference type="AlphaFoldDB" id="A0A7X9IMG3"/>
<name>A0A7X9IMG3_9DELT</name>
<sequence length="504" mass="56441">MSTRTITSTTLTTTPTTVSIPRTNNGQVQAEVAGKKQAKDFVNQIERNIKLANGKSILETLASMNRIIEISESSEDSEERNTARMLRGTFYGGSKHRIDPKTGNTTVTVYTTTINGEEKSFLKTGIGEEYVNARKAFIEEYSATTNRAKQASLKKDFERKTKDIVSRMTDFSTQLAKSNLDSQYSDQSIPVQMGFVSASPSLEKPFQSELDSIAEQISEISHTQDLELDKAMSAIKTALSESVAKIKEINTNDPNKAQAYTKNIGLLVTQLRQLNALNETEQRAQIKLIGDQMSLLQKQLKLEAAIETQDSRVRAQVAKNERSIASTDAAKAKAQNKEAREKVEYDALGVPVERGQDGVLRAQDPTNMGEALGQGALMRDVTRQELPTTRDQIKIKELNAKGKYADVVQGSDEALEFSRNVERLRQTREKLIKEIMKESGYVPYKPSRKEREKPFGALMGEASSFIAYKGYRKFAEKEADRRIEDAIKTDKKLLDTWRKMHEGE</sequence>
<protein>
    <submittedName>
        <fullName evidence="2">Uncharacterized protein</fullName>
    </submittedName>
</protein>
<dbReference type="EMBL" id="JAAZON010000580">
    <property type="protein sequence ID" value="NMC64005.1"/>
    <property type="molecule type" value="Genomic_DNA"/>
</dbReference>
<reference evidence="2 3" key="1">
    <citation type="journal article" date="2020" name="Biotechnol. Biofuels">
        <title>New insights from the biogas microbiome by comprehensive genome-resolved metagenomics of nearly 1600 species originating from multiple anaerobic digesters.</title>
        <authorList>
            <person name="Campanaro S."/>
            <person name="Treu L."/>
            <person name="Rodriguez-R L.M."/>
            <person name="Kovalovszki A."/>
            <person name="Ziels R.M."/>
            <person name="Maus I."/>
            <person name="Zhu X."/>
            <person name="Kougias P.G."/>
            <person name="Basile A."/>
            <person name="Luo G."/>
            <person name="Schluter A."/>
            <person name="Konstantinidis K.T."/>
            <person name="Angelidaki I."/>
        </authorList>
    </citation>
    <scope>NUCLEOTIDE SEQUENCE [LARGE SCALE GENOMIC DNA]</scope>
    <source>
        <strain evidence="2">AS27yjCOA_65</strain>
    </source>
</reference>
<feature type="region of interest" description="Disordered" evidence="1">
    <location>
        <begin position="1"/>
        <end position="22"/>
    </location>
</feature>
<evidence type="ECO:0000313" key="3">
    <source>
        <dbReference type="Proteomes" id="UP000524246"/>
    </source>
</evidence>
<comment type="caution">
    <text evidence="2">The sequence shown here is derived from an EMBL/GenBank/DDBJ whole genome shotgun (WGS) entry which is preliminary data.</text>
</comment>
<evidence type="ECO:0000256" key="1">
    <source>
        <dbReference type="SAM" id="MobiDB-lite"/>
    </source>
</evidence>